<evidence type="ECO:0000256" key="1">
    <source>
        <dbReference type="SAM" id="Phobius"/>
    </source>
</evidence>
<keyword evidence="2" id="KW-0732">Signal</keyword>
<keyword evidence="1" id="KW-1133">Transmembrane helix</keyword>
<dbReference type="AlphaFoldDB" id="A0AAP0KGN7"/>
<feature type="chain" id="PRO_5043030327" description="Secreted peptide" evidence="2">
    <location>
        <begin position="18"/>
        <end position="84"/>
    </location>
</feature>
<evidence type="ECO:0008006" key="5">
    <source>
        <dbReference type="Google" id="ProtNLM"/>
    </source>
</evidence>
<sequence>MLIRGRLLLPLLTPLLAATAGSLSATVGAATSPALLIRVPLASPEPLSPPPSLSISLVLSFLTLLSSLSLSLLSLSSFSLFSLS</sequence>
<feature type="transmembrane region" description="Helical" evidence="1">
    <location>
        <begin position="53"/>
        <end position="81"/>
    </location>
</feature>
<name>A0AAP0KGN7_9MAGN</name>
<comment type="caution">
    <text evidence="3">The sequence shown here is derived from an EMBL/GenBank/DDBJ whole genome shotgun (WGS) entry which is preliminary data.</text>
</comment>
<organism evidence="3 4">
    <name type="scientific">Stephania yunnanensis</name>
    <dbReference type="NCBI Taxonomy" id="152371"/>
    <lineage>
        <taxon>Eukaryota</taxon>
        <taxon>Viridiplantae</taxon>
        <taxon>Streptophyta</taxon>
        <taxon>Embryophyta</taxon>
        <taxon>Tracheophyta</taxon>
        <taxon>Spermatophyta</taxon>
        <taxon>Magnoliopsida</taxon>
        <taxon>Ranunculales</taxon>
        <taxon>Menispermaceae</taxon>
        <taxon>Menispermoideae</taxon>
        <taxon>Cissampelideae</taxon>
        <taxon>Stephania</taxon>
    </lineage>
</organism>
<feature type="signal peptide" evidence="2">
    <location>
        <begin position="1"/>
        <end position="17"/>
    </location>
</feature>
<accession>A0AAP0KGN7</accession>
<keyword evidence="1" id="KW-0812">Transmembrane</keyword>
<dbReference type="Proteomes" id="UP001420932">
    <property type="component" value="Unassembled WGS sequence"/>
</dbReference>
<protein>
    <recommendedName>
        <fullName evidence="5">Secreted peptide</fullName>
    </recommendedName>
</protein>
<gene>
    <name evidence="3" type="ORF">Syun_009994</name>
</gene>
<keyword evidence="4" id="KW-1185">Reference proteome</keyword>
<reference evidence="3 4" key="1">
    <citation type="submission" date="2024-01" db="EMBL/GenBank/DDBJ databases">
        <title>Genome assemblies of Stephania.</title>
        <authorList>
            <person name="Yang L."/>
        </authorList>
    </citation>
    <scope>NUCLEOTIDE SEQUENCE [LARGE SCALE GENOMIC DNA]</scope>
    <source>
        <strain evidence="3">YNDBR</strain>
        <tissue evidence="3">Leaf</tissue>
    </source>
</reference>
<proteinExistence type="predicted"/>
<evidence type="ECO:0000313" key="4">
    <source>
        <dbReference type="Proteomes" id="UP001420932"/>
    </source>
</evidence>
<dbReference type="EMBL" id="JBBNAF010000004">
    <property type="protein sequence ID" value="KAK9151685.1"/>
    <property type="molecule type" value="Genomic_DNA"/>
</dbReference>
<keyword evidence="1" id="KW-0472">Membrane</keyword>
<evidence type="ECO:0000313" key="3">
    <source>
        <dbReference type="EMBL" id="KAK9151685.1"/>
    </source>
</evidence>
<evidence type="ECO:0000256" key="2">
    <source>
        <dbReference type="SAM" id="SignalP"/>
    </source>
</evidence>